<organism evidence="6">
    <name type="scientific">bioreactor metagenome</name>
    <dbReference type="NCBI Taxonomy" id="1076179"/>
    <lineage>
        <taxon>unclassified sequences</taxon>
        <taxon>metagenomes</taxon>
        <taxon>ecological metagenomes</taxon>
    </lineage>
</organism>
<comment type="similarity">
    <text evidence="1">Belongs to the D-isomer specific 2-hydroxyacid dehydrogenase family.</text>
</comment>
<accession>A0A644YTQ0</accession>
<reference evidence="6" key="1">
    <citation type="submission" date="2019-08" db="EMBL/GenBank/DDBJ databases">
        <authorList>
            <person name="Kucharzyk K."/>
            <person name="Murdoch R.W."/>
            <person name="Higgins S."/>
            <person name="Loffler F."/>
        </authorList>
    </citation>
    <scope>NUCLEOTIDE SEQUENCE</scope>
</reference>
<evidence type="ECO:0000313" key="6">
    <source>
        <dbReference type="EMBL" id="MPM31687.1"/>
    </source>
</evidence>
<dbReference type="Pfam" id="PF00389">
    <property type="entry name" value="2-Hacid_dh"/>
    <property type="match status" value="1"/>
</dbReference>
<evidence type="ECO:0000256" key="3">
    <source>
        <dbReference type="ARBA" id="ARBA00023027"/>
    </source>
</evidence>
<dbReference type="GO" id="GO:0016618">
    <property type="term" value="F:hydroxypyruvate reductase [NAD(P)H] activity"/>
    <property type="evidence" value="ECO:0007669"/>
    <property type="project" value="UniProtKB-EC"/>
</dbReference>
<evidence type="ECO:0000256" key="1">
    <source>
        <dbReference type="ARBA" id="ARBA00005854"/>
    </source>
</evidence>
<dbReference type="SUPFAM" id="SSF51735">
    <property type="entry name" value="NAD(P)-binding Rossmann-fold domains"/>
    <property type="match status" value="1"/>
</dbReference>
<dbReference type="EMBL" id="VSSQ01006146">
    <property type="protein sequence ID" value="MPM31687.1"/>
    <property type="molecule type" value="Genomic_DNA"/>
</dbReference>
<comment type="caution">
    <text evidence="6">The sequence shown here is derived from an EMBL/GenBank/DDBJ whole genome shotgun (WGS) entry which is preliminary data.</text>
</comment>
<feature type="domain" description="D-isomer specific 2-hydroxyacid dehydrogenase catalytic" evidence="4">
    <location>
        <begin position="4"/>
        <end position="301"/>
    </location>
</feature>
<dbReference type="InterPro" id="IPR036291">
    <property type="entry name" value="NAD(P)-bd_dom_sf"/>
</dbReference>
<feature type="domain" description="D-isomer specific 2-hydroxyacid dehydrogenase NAD-binding" evidence="5">
    <location>
        <begin position="107"/>
        <end position="278"/>
    </location>
</feature>
<dbReference type="PROSITE" id="PS00671">
    <property type="entry name" value="D_2_HYDROXYACID_DH_3"/>
    <property type="match status" value="1"/>
</dbReference>
<keyword evidence="2 6" id="KW-0560">Oxidoreductase</keyword>
<dbReference type="InterPro" id="IPR050857">
    <property type="entry name" value="D-2-hydroxyacid_DH"/>
</dbReference>
<evidence type="ECO:0000259" key="4">
    <source>
        <dbReference type="Pfam" id="PF00389"/>
    </source>
</evidence>
<dbReference type="InterPro" id="IPR006139">
    <property type="entry name" value="D-isomer_2_OHA_DH_cat_dom"/>
</dbReference>
<dbReference type="PANTHER" id="PTHR42789">
    <property type="entry name" value="D-ISOMER SPECIFIC 2-HYDROXYACID DEHYDROGENASE FAMILY PROTEIN (AFU_ORTHOLOGUE AFUA_6G10090)"/>
    <property type="match status" value="1"/>
</dbReference>
<proteinExistence type="inferred from homology"/>
<dbReference type="SUPFAM" id="SSF52283">
    <property type="entry name" value="Formate/glycerate dehydrogenase catalytic domain-like"/>
    <property type="match status" value="1"/>
</dbReference>
<dbReference type="CDD" id="cd05303">
    <property type="entry name" value="PGDH_2"/>
    <property type="match status" value="1"/>
</dbReference>
<dbReference type="AlphaFoldDB" id="A0A644YTQ0"/>
<gene>
    <name evidence="6" type="ORF">SDC9_78244</name>
</gene>
<evidence type="ECO:0000259" key="5">
    <source>
        <dbReference type="Pfam" id="PF02826"/>
    </source>
</evidence>
<dbReference type="InterPro" id="IPR006140">
    <property type="entry name" value="D-isomer_DH_NAD-bd"/>
</dbReference>
<dbReference type="FunFam" id="3.40.50.720:FF:000203">
    <property type="entry name" value="D-3-phosphoglycerate dehydrogenase (SerA)"/>
    <property type="match status" value="1"/>
</dbReference>
<dbReference type="GO" id="GO:0051287">
    <property type="term" value="F:NAD binding"/>
    <property type="evidence" value="ECO:0007669"/>
    <property type="project" value="InterPro"/>
</dbReference>
<dbReference type="EC" id="1.1.1.81" evidence="6"/>
<protein>
    <submittedName>
        <fullName evidence="6">Hydroxypyruvate reductase</fullName>
        <ecNumber evidence="6">1.1.1.81</ecNumber>
    </submittedName>
</protein>
<dbReference type="PANTHER" id="PTHR42789:SF1">
    <property type="entry name" value="D-ISOMER SPECIFIC 2-HYDROXYACID DEHYDROGENASE FAMILY PROTEIN (AFU_ORTHOLOGUE AFUA_6G10090)"/>
    <property type="match status" value="1"/>
</dbReference>
<evidence type="ECO:0000256" key="2">
    <source>
        <dbReference type="ARBA" id="ARBA00023002"/>
    </source>
</evidence>
<keyword evidence="6" id="KW-0670">Pyruvate</keyword>
<dbReference type="Pfam" id="PF02826">
    <property type="entry name" value="2-Hacid_dh_C"/>
    <property type="match status" value="1"/>
</dbReference>
<sequence>MYKILVSDGLQENAINELIKLGFSVTDEHYDKVILGEKLKEFDALVIRSATKVTKEVLEKASGGKLKLIIRAGVGIDNIDIYSAHEQGITVKNTPNASSDSVAELALAHMFAVARFIGTSNYTMRNGEWNKKKYEGIEISGKTLGIIGMGRIGKSLANKATALGMNVIYNDVFGKQDDVKYEFLELNDLLRKSDFISLHVPYDKENGTLIRKEELNLMKDGAYIINCARGKVVDEEALLEALDSGKIAGAGIDVFEVEPNTNEILVNHPRVSCTPHIGASTMEAQDRIGEEVVSVIKDFFTKL</sequence>
<keyword evidence="3" id="KW-0520">NAD</keyword>
<name>A0A644YTQ0_9ZZZZ</name>
<dbReference type="Gene3D" id="3.40.50.720">
    <property type="entry name" value="NAD(P)-binding Rossmann-like Domain"/>
    <property type="match status" value="2"/>
</dbReference>
<dbReference type="InterPro" id="IPR029753">
    <property type="entry name" value="D-isomer_DH_CS"/>
</dbReference>